<proteinExistence type="predicted"/>
<reference evidence="2 3" key="1">
    <citation type="submission" date="2021-02" db="EMBL/GenBank/DDBJ databases">
        <title>De Novo genome assembly of isolated myxobacteria.</title>
        <authorList>
            <person name="Stevens D.C."/>
        </authorList>
    </citation>
    <scope>NUCLEOTIDE SEQUENCE [LARGE SCALE GENOMIC DNA]</scope>
    <source>
        <strain evidence="2 3">ATCC 29039</strain>
    </source>
</reference>
<dbReference type="EMBL" id="JAFIMU010000007">
    <property type="protein sequence ID" value="MBN8228396.1"/>
    <property type="molecule type" value="Genomic_DNA"/>
</dbReference>
<feature type="compositionally biased region" description="Basic residues" evidence="1">
    <location>
        <begin position="125"/>
        <end position="138"/>
    </location>
</feature>
<accession>A0ABS3D9P6</accession>
<evidence type="ECO:0000313" key="2">
    <source>
        <dbReference type="EMBL" id="MBN8228396.1"/>
    </source>
</evidence>
<sequence>MSIEIAQRILGGEWMQASAALQACQRGEWAEFVRKAAPARPMLAGRLDHDRCLALAERSLAGPVTVKLTLVPLWACSTEDGCSTEWVAVNGVAEEGRPLFVQETGPFIGREDASPRAEGRDVRRPRVTVRGGAPRRRA</sequence>
<evidence type="ECO:0000256" key="1">
    <source>
        <dbReference type="SAM" id="MobiDB-lite"/>
    </source>
</evidence>
<protein>
    <submittedName>
        <fullName evidence="2">Uncharacterized protein</fullName>
    </submittedName>
</protein>
<keyword evidence="3" id="KW-1185">Reference proteome</keyword>
<feature type="region of interest" description="Disordered" evidence="1">
    <location>
        <begin position="104"/>
        <end position="138"/>
    </location>
</feature>
<comment type="caution">
    <text evidence="2">The sequence shown here is derived from an EMBL/GenBank/DDBJ whole genome shotgun (WGS) entry which is preliminary data.</text>
</comment>
<dbReference type="RefSeq" id="WP_207051225.1">
    <property type="nucleotide sequence ID" value="NZ_JAFIMU010000007.1"/>
</dbReference>
<feature type="compositionally biased region" description="Basic and acidic residues" evidence="1">
    <location>
        <begin position="109"/>
        <end position="124"/>
    </location>
</feature>
<name>A0ABS3D9P6_9BACT</name>
<organism evidence="2 3">
    <name type="scientific">Corallococcus macrosporus</name>
    <dbReference type="NCBI Taxonomy" id="35"/>
    <lineage>
        <taxon>Bacteria</taxon>
        <taxon>Pseudomonadati</taxon>
        <taxon>Myxococcota</taxon>
        <taxon>Myxococcia</taxon>
        <taxon>Myxococcales</taxon>
        <taxon>Cystobacterineae</taxon>
        <taxon>Myxococcaceae</taxon>
        <taxon>Corallococcus</taxon>
    </lineage>
</organism>
<dbReference type="Proteomes" id="UP000664052">
    <property type="component" value="Unassembled WGS sequence"/>
</dbReference>
<evidence type="ECO:0000313" key="3">
    <source>
        <dbReference type="Proteomes" id="UP000664052"/>
    </source>
</evidence>
<gene>
    <name evidence="2" type="ORF">JYK02_12875</name>
</gene>